<evidence type="ECO:0000313" key="3">
    <source>
        <dbReference type="EMBL" id="KAL1885480.1"/>
    </source>
</evidence>
<evidence type="ECO:0000259" key="2">
    <source>
        <dbReference type="Pfam" id="PF07859"/>
    </source>
</evidence>
<keyword evidence="4" id="KW-1185">Reference proteome</keyword>
<dbReference type="InterPro" id="IPR050300">
    <property type="entry name" value="GDXG_lipolytic_enzyme"/>
</dbReference>
<proteinExistence type="predicted"/>
<gene>
    <name evidence="3" type="ORF">Plec18167_000974</name>
</gene>
<feature type="domain" description="Alpha/beta hydrolase fold-3" evidence="2">
    <location>
        <begin position="10"/>
        <end position="177"/>
    </location>
</feature>
<dbReference type="PANTHER" id="PTHR48081:SF31">
    <property type="entry name" value="STERYL ACETYL HYDROLASE MUG81-RELATED"/>
    <property type="match status" value="1"/>
</dbReference>
<dbReference type="InterPro" id="IPR029058">
    <property type="entry name" value="AB_hydrolase_fold"/>
</dbReference>
<evidence type="ECO:0000313" key="4">
    <source>
        <dbReference type="Proteomes" id="UP001583193"/>
    </source>
</evidence>
<name>A0ABR3YBX3_9EURO</name>
<dbReference type="InterPro" id="IPR013094">
    <property type="entry name" value="AB_hydrolase_3"/>
</dbReference>
<dbReference type="PANTHER" id="PTHR48081">
    <property type="entry name" value="AB HYDROLASE SUPERFAMILY PROTEIN C4A8.06C"/>
    <property type="match status" value="1"/>
</dbReference>
<dbReference type="Gene3D" id="3.40.50.1820">
    <property type="entry name" value="alpha/beta hydrolase"/>
    <property type="match status" value="1"/>
</dbReference>
<keyword evidence="1" id="KW-0378">Hydrolase</keyword>
<sequence>MPLSEGHLNWMVYTSGKCRNAGLDIIIGGDSAGGHLSLSLLSHLHHPRPEPELAIELKEPLRGCFLVSPLVSLNNLESRSYNERCSADVLSKKIVREWGDDLINNSPWRGEIRSGLGWGMALDVPEKWWHGLNITKHMIVTGGHEEIFRDHITAFIEVLRRNASVHLTSHIALDEAHDGPLMDFRSHNLPGSSTKALTEWIITTFSDDS</sequence>
<dbReference type="SUPFAM" id="SSF53474">
    <property type="entry name" value="alpha/beta-Hydrolases"/>
    <property type="match status" value="1"/>
</dbReference>
<dbReference type="EMBL" id="JAVDPF010000002">
    <property type="protein sequence ID" value="KAL1885480.1"/>
    <property type="molecule type" value="Genomic_DNA"/>
</dbReference>
<accession>A0ABR3YBX3</accession>
<comment type="caution">
    <text evidence="3">The sequence shown here is derived from an EMBL/GenBank/DDBJ whole genome shotgun (WGS) entry which is preliminary data.</text>
</comment>
<dbReference type="Pfam" id="PF07859">
    <property type="entry name" value="Abhydrolase_3"/>
    <property type="match status" value="1"/>
</dbReference>
<evidence type="ECO:0000256" key="1">
    <source>
        <dbReference type="ARBA" id="ARBA00022801"/>
    </source>
</evidence>
<dbReference type="Proteomes" id="UP001583193">
    <property type="component" value="Unassembled WGS sequence"/>
</dbReference>
<protein>
    <recommendedName>
        <fullName evidence="2">Alpha/beta hydrolase fold-3 domain-containing protein</fullName>
    </recommendedName>
</protein>
<reference evidence="3 4" key="1">
    <citation type="journal article" date="2024" name="IMA Fungus">
        <title>IMA Genome - F19 : A genome assembly and annotation guide to empower mycologists, including annotated draft genome sequences of Ceratocystis pirilliformis, Diaporthe australafricana, Fusarium ophioides, Paecilomyces lecythidis, and Sporothrix stenoceras.</title>
        <authorList>
            <person name="Aylward J."/>
            <person name="Wilson A.M."/>
            <person name="Visagie C.M."/>
            <person name="Spraker J."/>
            <person name="Barnes I."/>
            <person name="Buitendag C."/>
            <person name="Ceriani C."/>
            <person name="Del Mar Angel L."/>
            <person name="du Plessis D."/>
            <person name="Fuchs T."/>
            <person name="Gasser K."/>
            <person name="Kramer D."/>
            <person name="Li W."/>
            <person name="Munsamy K."/>
            <person name="Piso A."/>
            <person name="Price J.L."/>
            <person name="Sonnekus B."/>
            <person name="Thomas C."/>
            <person name="van der Nest A."/>
            <person name="van Dijk A."/>
            <person name="van Heerden A."/>
            <person name="van Vuuren N."/>
            <person name="Yilmaz N."/>
            <person name="Duong T.A."/>
            <person name="van der Merwe N.A."/>
            <person name="Wingfield M.J."/>
            <person name="Wingfield B.D."/>
        </authorList>
    </citation>
    <scope>NUCLEOTIDE SEQUENCE [LARGE SCALE GENOMIC DNA]</scope>
    <source>
        <strain evidence="3 4">CMW 18167</strain>
    </source>
</reference>
<organism evidence="3 4">
    <name type="scientific">Paecilomyces lecythidis</name>
    <dbReference type="NCBI Taxonomy" id="3004212"/>
    <lineage>
        <taxon>Eukaryota</taxon>
        <taxon>Fungi</taxon>
        <taxon>Dikarya</taxon>
        <taxon>Ascomycota</taxon>
        <taxon>Pezizomycotina</taxon>
        <taxon>Eurotiomycetes</taxon>
        <taxon>Eurotiomycetidae</taxon>
        <taxon>Eurotiales</taxon>
        <taxon>Thermoascaceae</taxon>
        <taxon>Paecilomyces</taxon>
    </lineage>
</organism>